<evidence type="ECO:0000313" key="2">
    <source>
        <dbReference type="EMBL" id="KAK7544012.1"/>
    </source>
</evidence>
<sequence length="212" mass="21798">MSGSPPPACCCSPCSTTVLFAPPPRCLLFSPNRKRTRTPGVPAGGGPPDGSSSHSGSLSSLAKPASWFSKCRRVCGMDCEDARGAREMVSLVGMGGGPLGTVGRERKAERYLVAHRTPPDQHLVGLEHARGVVAPLPLLVRFAQRLVCCADGSGGGGGRLRFRLGGRGSRSGRHAAAAAACGWRPLACLFVYVCAGKEGWARGGGSVGGQGM</sequence>
<proteinExistence type="predicted"/>
<dbReference type="EMBL" id="JBBPEH010000001">
    <property type="protein sequence ID" value="KAK7544012.1"/>
    <property type="molecule type" value="Genomic_DNA"/>
</dbReference>
<evidence type="ECO:0000256" key="1">
    <source>
        <dbReference type="SAM" id="MobiDB-lite"/>
    </source>
</evidence>
<feature type="compositionally biased region" description="Low complexity" evidence="1">
    <location>
        <begin position="49"/>
        <end position="58"/>
    </location>
</feature>
<dbReference type="Proteomes" id="UP001360953">
    <property type="component" value="Unassembled WGS sequence"/>
</dbReference>
<dbReference type="GeneID" id="92031461"/>
<accession>A0ABR1M807</accession>
<name>A0ABR1M807_9PEZI</name>
<evidence type="ECO:0000313" key="3">
    <source>
        <dbReference type="Proteomes" id="UP001360953"/>
    </source>
</evidence>
<organism evidence="2 3">
    <name type="scientific">Phyllosticta citribraziliensis</name>
    <dbReference type="NCBI Taxonomy" id="989973"/>
    <lineage>
        <taxon>Eukaryota</taxon>
        <taxon>Fungi</taxon>
        <taxon>Dikarya</taxon>
        <taxon>Ascomycota</taxon>
        <taxon>Pezizomycotina</taxon>
        <taxon>Dothideomycetes</taxon>
        <taxon>Dothideomycetes incertae sedis</taxon>
        <taxon>Botryosphaeriales</taxon>
        <taxon>Phyllostictaceae</taxon>
        <taxon>Phyllosticta</taxon>
    </lineage>
</organism>
<comment type="caution">
    <text evidence="2">The sequence shown here is derived from an EMBL/GenBank/DDBJ whole genome shotgun (WGS) entry which is preliminary data.</text>
</comment>
<keyword evidence="3" id="KW-1185">Reference proteome</keyword>
<gene>
    <name evidence="2" type="ORF">J3D65DRAFT_608214</name>
</gene>
<reference evidence="2 3" key="1">
    <citation type="submission" date="2024-04" db="EMBL/GenBank/DDBJ databases">
        <title>Phyllosticta paracitricarpa is synonymous to the EU quarantine fungus P. citricarpa based on phylogenomic analyses.</title>
        <authorList>
            <consortium name="Lawrence Berkeley National Laboratory"/>
            <person name="Van ingen-buijs V.A."/>
            <person name="Van westerhoven A.C."/>
            <person name="Haridas S."/>
            <person name="Skiadas P."/>
            <person name="Martin F."/>
            <person name="Groenewald J.Z."/>
            <person name="Crous P.W."/>
            <person name="Seidl M.F."/>
        </authorList>
    </citation>
    <scope>NUCLEOTIDE SEQUENCE [LARGE SCALE GENOMIC DNA]</scope>
    <source>
        <strain evidence="2 3">CPC 17464</strain>
    </source>
</reference>
<dbReference type="RefSeq" id="XP_066659247.1">
    <property type="nucleotide sequence ID" value="XM_066798555.1"/>
</dbReference>
<feature type="region of interest" description="Disordered" evidence="1">
    <location>
        <begin position="31"/>
        <end position="58"/>
    </location>
</feature>
<protein>
    <submittedName>
        <fullName evidence="2">Uncharacterized protein</fullName>
    </submittedName>
</protein>